<name>A0A383EA98_9ZZZZ</name>
<accession>A0A383EA98</accession>
<evidence type="ECO:0000313" key="1">
    <source>
        <dbReference type="EMBL" id="SVE53300.1"/>
    </source>
</evidence>
<dbReference type="EMBL" id="UINC01223910">
    <property type="protein sequence ID" value="SVE53300.1"/>
    <property type="molecule type" value="Genomic_DNA"/>
</dbReference>
<protein>
    <submittedName>
        <fullName evidence="1">Uncharacterized protein</fullName>
    </submittedName>
</protein>
<organism evidence="1">
    <name type="scientific">marine metagenome</name>
    <dbReference type="NCBI Taxonomy" id="408172"/>
    <lineage>
        <taxon>unclassified sequences</taxon>
        <taxon>metagenomes</taxon>
        <taxon>ecological metagenomes</taxon>
    </lineage>
</organism>
<sequence length="43" mass="5074">MNNSGYYANAEMKSGTMTEFLEKFRPELTFLSLKHIEKIKDFI</sequence>
<dbReference type="AlphaFoldDB" id="A0A383EA98"/>
<gene>
    <name evidence="1" type="ORF">METZ01_LOCUS506154</name>
</gene>
<proteinExistence type="predicted"/>
<reference evidence="1" key="1">
    <citation type="submission" date="2018-05" db="EMBL/GenBank/DDBJ databases">
        <authorList>
            <person name="Lanie J.A."/>
            <person name="Ng W.-L."/>
            <person name="Kazmierczak K.M."/>
            <person name="Andrzejewski T.M."/>
            <person name="Davidsen T.M."/>
            <person name="Wayne K.J."/>
            <person name="Tettelin H."/>
            <person name="Glass J.I."/>
            <person name="Rusch D."/>
            <person name="Podicherti R."/>
            <person name="Tsui H.-C.T."/>
            <person name="Winkler M.E."/>
        </authorList>
    </citation>
    <scope>NUCLEOTIDE SEQUENCE</scope>
</reference>